<dbReference type="GO" id="GO:0016438">
    <property type="term" value="F:tRNA-queuosine(34) beta-mannosyltransferase activity"/>
    <property type="evidence" value="ECO:0007669"/>
    <property type="project" value="UniProtKB-EC"/>
</dbReference>
<keyword evidence="3" id="KW-0808">Transferase</keyword>
<dbReference type="InterPro" id="IPR051862">
    <property type="entry name" value="GT-like_domain_containing_1"/>
</dbReference>
<evidence type="ECO:0000259" key="7">
    <source>
        <dbReference type="Pfam" id="PF00534"/>
    </source>
</evidence>
<dbReference type="EC" id="2.4.1.110" evidence="4"/>
<gene>
    <name evidence="9" type="ORF">KDK92_10925</name>
</gene>
<comment type="caution">
    <text evidence="9">The sequence shown here is derived from an EMBL/GenBank/DDBJ whole genome shotgun (WGS) entry which is preliminary data.</text>
</comment>
<comment type="catalytic activity">
    <reaction evidence="6">
        <text>queuosine(34) in tRNA(Asp) + GDP-alpha-D-mannose = O-4''-alpha-D-mannosylqueuosine(34) in tRNA(Asp) + GDP + H(+)</text>
        <dbReference type="Rhea" id="RHEA:12885"/>
        <dbReference type="Rhea" id="RHEA-COMP:18572"/>
        <dbReference type="Rhea" id="RHEA-COMP:18581"/>
        <dbReference type="ChEBI" id="CHEBI:15378"/>
        <dbReference type="ChEBI" id="CHEBI:57527"/>
        <dbReference type="ChEBI" id="CHEBI:58189"/>
        <dbReference type="ChEBI" id="CHEBI:194431"/>
        <dbReference type="ChEBI" id="CHEBI:194442"/>
        <dbReference type="EC" id="2.4.1.110"/>
    </reaction>
    <physiologicalReaction direction="left-to-right" evidence="6">
        <dbReference type="Rhea" id="RHEA:12886"/>
    </physiologicalReaction>
</comment>
<feature type="domain" description="tRNA-queuosine alpha-mannosyltransferase N-terminal" evidence="8">
    <location>
        <begin position="4"/>
        <end position="178"/>
    </location>
</feature>
<dbReference type="Gene3D" id="3.40.50.2000">
    <property type="entry name" value="Glycogen Phosphorylase B"/>
    <property type="match status" value="2"/>
</dbReference>
<dbReference type="SUPFAM" id="SSF53756">
    <property type="entry name" value="UDP-Glycosyltransferase/glycogen phosphorylase"/>
    <property type="match status" value="1"/>
</dbReference>
<evidence type="ECO:0000256" key="4">
    <source>
        <dbReference type="ARBA" id="ARBA00044517"/>
    </source>
</evidence>
<evidence type="ECO:0000256" key="5">
    <source>
        <dbReference type="ARBA" id="ARBA00044539"/>
    </source>
</evidence>
<dbReference type="PANTHER" id="PTHR13615">
    <property type="entry name" value="GLYCOSYLTRANSFERASE-LIKE 1"/>
    <property type="match status" value="1"/>
</dbReference>
<dbReference type="InterPro" id="IPR022701">
    <property type="entry name" value="QTMAN_N"/>
</dbReference>
<dbReference type="Pfam" id="PF00534">
    <property type="entry name" value="Glycos_transf_1"/>
    <property type="match status" value="1"/>
</dbReference>
<proteinExistence type="inferred from homology"/>
<feature type="domain" description="Glycosyl transferase family 1" evidence="7">
    <location>
        <begin position="193"/>
        <end position="337"/>
    </location>
</feature>
<protein>
    <recommendedName>
        <fullName evidence="5">tRNA-queuosine alpha-mannosyltransferase</fullName>
        <ecNumber evidence="4">2.4.1.110</ecNumber>
    </recommendedName>
</protein>
<dbReference type="PANTHER" id="PTHR13615:SF3">
    <property type="entry name" value="GLYCOSYLTRANSFERASE-LIKE DOMAIN-CONTAINING PROTEIN 1"/>
    <property type="match status" value="1"/>
</dbReference>
<reference evidence="9" key="2">
    <citation type="submission" date="2021-04" db="EMBL/GenBank/DDBJ databases">
        <authorList>
            <person name="Dong X."/>
        </authorList>
    </citation>
    <scope>NUCLEOTIDE SEQUENCE</scope>
    <source>
        <strain evidence="9">ZWT</strain>
    </source>
</reference>
<evidence type="ECO:0000256" key="2">
    <source>
        <dbReference type="ARBA" id="ARBA00022676"/>
    </source>
</evidence>
<evidence type="ECO:0000313" key="9">
    <source>
        <dbReference type="EMBL" id="MCM1990247.1"/>
    </source>
</evidence>
<evidence type="ECO:0000259" key="8">
    <source>
        <dbReference type="Pfam" id="PF12038"/>
    </source>
</evidence>
<evidence type="ECO:0000256" key="1">
    <source>
        <dbReference type="ARBA" id="ARBA00009481"/>
    </source>
</evidence>
<dbReference type="Pfam" id="PF12038">
    <property type="entry name" value="QTMAN_N"/>
    <property type="match status" value="1"/>
</dbReference>
<dbReference type="RefSeq" id="WP_250859286.1">
    <property type="nucleotide sequence ID" value="NZ_JAGSOJ010000002.1"/>
</dbReference>
<keyword evidence="10" id="KW-1185">Reference proteome</keyword>
<dbReference type="Proteomes" id="UP001056429">
    <property type="component" value="Unassembled WGS sequence"/>
</dbReference>
<comment type="similarity">
    <text evidence="1">Belongs to the glycosyltransferase group 1 family. Glycosyltransferase 4 subfamily.</text>
</comment>
<evidence type="ECO:0000313" key="10">
    <source>
        <dbReference type="Proteomes" id="UP001056429"/>
    </source>
</evidence>
<dbReference type="AlphaFoldDB" id="A0A9J6P0T0"/>
<dbReference type="EMBL" id="JAGSOJ010000002">
    <property type="protein sequence ID" value="MCM1990247.1"/>
    <property type="molecule type" value="Genomic_DNA"/>
</dbReference>
<evidence type="ECO:0000256" key="3">
    <source>
        <dbReference type="ARBA" id="ARBA00022679"/>
    </source>
</evidence>
<evidence type="ECO:0000256" key="6">
    <source>
        <dbReference type="ARBA" id="ARBA00048439"/>
    </source>
</evidence>
<dbReference type="InterPro" id="IPR001296">
    <property type="entry name" value="Glyco_trans_1"/>
</dbReference>
<keyword evidence="2" id="KW-0328">Glycosyltransferase</keyword>
<reference evidence="9" key="1">
    <citation type="journal article" date="2021" name="mSystems">
        <title>Bacteria and Archaea Synergistically Convert Glycine Betaine to Biogenic Methane in the Formosa Cold Seep of the South China Sea.</title>
        <authorList>
            <person name="Li L."/>
            <person name="Zhang W."/>
            <person name="Zhang S."/>
            <person name="Song L."/>
            <person name="Sun Q."/>
            <person name="Zhang H."/>
            <person name="Xiang H."/>
            <person name="Dong X."/>
        </authorList>
    </citation>
    <scope>NUCLEOTIDE SEQUENCE</scope>
    <source>
        <strain evidence="9">ZWT</strain>
    </source>
</reference>
<accession>A0A9J6P0T0</accession>
<organism evidence="9 10">
    <name type="scientific">Oceanirhabdus seepicola</name>
    <dbReference type="NCBI Taxonomy" id="2828781"/>
    <lineage>
        <taxon>Bacteria</taxon>
        <taxon>Bacillati</taxon>
        <taxon>Bacillota</taxon>
        <taxon>Clostridia</taxon>
        <taxon>Eubacteriales</taxon>
        <taxon>Clostridiaceae</taxon>
        <taxon>Oceanirhabdus</taxon>
    </lineage>
</organism>
<sequence length="368" mass="43233">MSKKILIVEPFFSGSHASWANQFKELSSHDIDILSMKGQFWKWRMYGGAITLAEEFLAGNYTPDIILATDMLDLTTFLSLIRHKLSSHVKIAVYFHENQLTYPWKNDSVDKKLNRDINYGFMNYTTALAADYVLFNSSYNMNSFYDELSNLLKKMPDYRLNDTVEKLRNKSSVLPIGMHLSKLDTIVEDVYHEDTPLILWNHRWEFDKNPDDFFKALFILKERGLKFKVAILGENYKNSPQIFEKAFSVLKEEIAASGFMSVNEYRSWVKASDIIPVTSNHDFFGISVMEGVYSGCYPILAKRLTYPDLYEHHNNPELFYEDFDELVEKLTFAIENIEDIRKKDFKYLTVDYDWKNLIYTYDELFDKL</sequence>
<name>A0A9J6P0T0_9CLOT</name>